<protein>
    <submittedName>
        <fullName evidence="3">T9SS type A sorting domain-containing protein</fullName>
    </submittedName>
</protein>
<keyword evidence="4" id="KW-1185">Reference proteome</keyword>
<dbReference type="Pfam" id="PF18962">
    <property type="entry name" value="Por_Secre_tail"/>
    <property type="match status" value="1"/>
</dbReference>
<keyword evidence="1" id="KW-0732">Signal</keyword>
<dbReference type="NCBIfam" id="TIGR04183">
    <property type="entry name" value="Por_Secre_tail"/>
    <property type="match status" value="1"/>
</dbReference>
<evidence type="ECO:0000313" key="4">
    <source>
        <dbReference type="Proteomes" id="UP001479606"/>
    </source>
</evidence>
<feature type="signal peptide" evidence="1">
    <location>
        <begin position="1"/>
        <end position="23"/>
    </location>
</feature>
<reference evidence="3 4" key="1">
    <citation type="journal article" date="2018" name="Arch. Microbiol.">
        <title>Hymenobacter segetis sp. nov., isolated from soil.</title>
        <authorList>
            <person name="Ten L.N."/>
            <person name="Lim S.J."/>
            <person name="Kim B.O."/>
            <person name="Kang I.K."/>
            <person name="Jung H.Y."/>
        </authorList>
    </citation>
    <scope>NUCLEOTIDE SEQUENCE [LARGE SCALE GENOMIC DNA]</scope>
    <source>
        <strain evidence="3 4">S7-3-11</strain>
    </source>
</reference>
<gene>
    <name evidence="3" type="ORF">AAFH49_10025</name>
</gene>
<accession>A0ABU9LVA5</accession>
<name>A0ABU9LVA5_9BACT</name>
<evidence type="ECO:0000256" key="1">
    <source>
        <dbReference type="SAM" id="SignalP"/>
    </source>
</evidence>
<dbReference type="RefSeq" id="WP_342297764.1">
    <property type="nucleotide sequence ID" value="NZ_JBCEVZ010000019.1"/>
</dbReference>
<sequence>MKKNLRFPLLMAGFLGLAGTASAQTAGFVKWPLMTNTADNAAVRSANVTPGTPVLRRLVLSNNQLPTGTGNQAFAPYSSAGQAIAPVADGGGWSTTVSTTYPNPGTGGSPRRRFYQQFSVGATGAAVRFDSVVFNANVFNSAAGKVAVAWSLTNFVSDSASVTGGKGPAINNSTNTRAGGPLLATENGSFGVGTSGNPGEIANNSAILPSTSGTTTSVPDLYTFALAAATGVTVPAGQTLTVRIYPAVGSSSGGRYFLMRNVTLKSRQAALATRAGLATTNLAAYPNPVQNRLSVPHTAASRDARVTVFSTTGARVASFSAQPGTTETAVDLSNLSRGLYLVEYADGGLRSSARIIKE</sequence>
<proteinExistence type="predicted"/>
<evidence type="ECO:0000259" key="2">
    <source>
        <dbReference type="Pfam" id="PF18962"/>
    </source>
</evidence>
<organism evidence="3 4">
    <name type="scientific">Hymenobacter segetis</name>
    <dbReference type="NCBI Taxonomy" id="2025509"/>
    <lineage>
        <taxon>Bacteria</taxon>
        <taxon>Pseudomonadati</taxon>
        <taxon>Bacteroidota</taxon>
        <taxon>Cytophagia</taxon>
        <taxon>Cytophagales</taxon>
        <taxon>Hymenobacteraceae</taxon>
        <taxon>Hymenobacter</taxon>
    </lineage>
</organism>
<evidence type="ECO:0000313" key="3">
    <source>
        <dbReference type="EMBL" id="MEL5994546.1"/>
    </source>
</evidence>
<feature type="chain" id="PRO_5046670269" evidence="1">
    <location>
        <begin position="24"/>
        <end position="358"/>
    </location>
</feature>
<feature type="domain" description="Secretion system C-terminal sorting" evidence="2">
    <location>
        <begin position="285"/>
        <end position="354"/>
    </location>
</feature>
<dbReference type="Proteomes" id="UP001479606">
    <property type="component" value="Unassembled WGS sequence"/>
</dbReference>
<dbReference type="InterPro" id="IPR026444">
    <property type="entry name" value="Secre_tail"/>
</dbReference>
<comment type="caution">
    <text evidence="3">The sequence shown here is derived from an EMBL/GenBank/DDBJ whole genome shotgun (WGS) entry which is preliminary data.</text>
</comment>
<dbReference type="EMBL" id="JBCEVZ010000019">
    <property type="protein sequence ID" value="MEL5994546.1"/>
    <property type="molecule type" value="Genomic_DNA"/>
</dbReference>